<evidence type="ECO:0000256" key="2">
    <source>
        <dbReference type="ARBA" id="ARBA00023002"/>
    </source>
</evidence>
<dbReference type="AlphaFoldDB" id="A0A0A2GRY6"/>
<evidence type="ECO:0000256" key="1">
    <source>
        <dbReference type="ARBA" id="ARBA00007118"/>
    </source>
</evidence>
<name>A0A0A2GRY6_9FLAO</name>
<dbReference type="Proteomes" id="UP000030140">
    <property type="component" value="Unassembled WGS sequence"/>
</dbReference>
<evidence type="ECO:0000259" key="3">
    <source>
        <dbReference type="Pfam" id="PF00881"/>
    </source>
</evidence>
<comment type="similarity">
    <text evidence="1">Belongs to the nitroreductase family.</text>
</comment>
<dbReference type="RefSeq" id="WP_035324957.1">
    <property type="nucleotide sequence ID" value="NZ_CP015125.1"/>
</dbReference>
<keyword evidence="2" id="KW-0560">Oxidoreductase</keyword>
<dbReference type="InterPro" id="IPR000415">
    <property type="entry name" value="Nitroreductase-like"/>
</dbReference>
<feature type="domain" description="Nitroreductase" evidence="3">
    <location>
        <begin position="73"/>
        <end position="157"/>
    </location>
</feature>
<proteinExistence type="inferred from homology"/>
<comment type="caution">
    <text evidence="4">The sequence shown here is derived from an EMBL/GenBank/DDBJ whole genome shotgun (WGS) entry which is preliminary data.</text>
</comment>
<accession>A0A0A2GRY6</accession>
<dbReference type="SUPFAM" id="SSF55469">
    <property type="entry name" value="FMN-dependent nitroreductase-like"/>
    <property type="match status" value="1"/>
</dbReference>
<dbReference type="PANTHER" id="PTHR43673">
    <property type="entry name" value="NAD(P)H NITROREDUCTASE YDGI-RELATED"/>
    <property type="match status" value="1"/>
</dbReference>
<evidence type="ECO:0000313" key="4">
    <source>
        <dbReference type="EMBL" id="KGO05937.1"/>
    </source>
</evidence>
<dbReference type="InterPro" id="IPR029479">
    <property type="entry name" value="Nitroreductase"/>
</dbReference>
<protein>
    <submittedName>
        <fullName evidence="4">Nitroreductase</fullName>
    </submittedName>
</protein>
<evidence type="ECO:0000313" key="5">
    <source>
        <dbReference type="Proteomes" id="UP000030140"/>
    </source>
</evidence>
<keyword evidence="5" id="KW-1185">Reference proteome</keyword>
<dbReference type="OrthoDB" id="9809288at2"/>
<feature type="domain" description="Nitroreductase" evidence="3">
    <location>
        <begin position="15"/>
        <end position="57"/>
    </location>
</feature>
<sequence length="198" mass="22493">MKKETTTAYPINTLIENRWSPRVFGTEAISEEQLRVLFEAGRWAPSSNNHQPWVIIWGIKGTEAYDRIYSCLDEFNQSWANNAQALMLGGYKKTTPDGKDNFHALHDLGLFMGNVSVQAQQLGIALHQMAGVNYKKAMTEFAMPDNYHIATATAIGYYGGDLDKLSDDLQEEETKLRSRKSQHSFTFNGDFNEQIFEK</sequence>
<reference evidence="4 5" key="1">
    <citation type="submission" date="2014-10" db="EMBL/GenBank/DDBJ databases">
        <title>Draft genome sequence of the proteorhodopsin-containing marine bacterium Dokdonia donghaensis.</title>
        <authorList>
            <person name="Gomez-Consarnau L."/>
            <person name="Gonzalez J.M."/>
            <person name="Riedel T."/>
            <person name="Jaenicke S."/>
            <person name="Wagner-Doebler I."/>
            <person name="Fuhrman J.A."/>
        </authorList>
    </citation>
    <scope>NUCLEOTIDE SEQUENCE [LARGE SCALE GENOMIC DNA]</scope>
    <source>
        <strain evidence="4 5">DSW-1</strain>
    </source>
</reference>
<organism evidence="4 5">
    <name type="scientific">Dokdonia donghaensis DSW-1</name>
    <dbReference type="NCBI Taxonomy" id="1300343"/>
    <lineage>
        <taxon>Bacteria</taxon>
        <taxon>Pseudomonadati</taxon>
        <taxon>Bacteroidota</taxon>
        <taxon>Flavobacteriia</taxon>
        <taxon>Flavobacteriales</taxon>
        <taxon>Flavobacteriaceae</taxon>
        <taxon>Dokdonia</taxon>
    </lineage>
</organism>
<dbReference type="KEGG" id="ddo:I597_1900"/>
<dbReference type="PATRIC" id="fig|1300343.5.peg.1909"/>
<dbReference type="Pfam" id="PF00881">
    <property type="entry name" value="Nitroreductase"/>
    <property type="match status" value="2"/>
</dbReference>
<dbReference type="Gene3D" id="3.40.109.10">
    <property type="entry name" value="NADH Oxidase"/>
    <property type="match status" value="1"/>
</dbReference>
<dbReference type="PANTHER" id="PTHR43673:SF10">
    <property type="entry name" value="NADH DEHYDROGENASE_NAD(P)H NITROREDUCTASE XCC3605-RELATED"/>
    <property type="match status" value="1"/>
</dbReference>
<gene>
    <name evidence="4" type="ORF">NV36_03150</name>
</gene>
<dbReference type="CDD" id="cd02138">
    <property type="entry name" value="TdsD-like"/>
    <property type="match status" value="1"/>
</dbReference>
<dbReference type="GO" id="GO:0016491">
    <property type="term" value="F:oxidoreductase activity"/>
    <property type="evidence" value="ECO:0007669"/>
    <property type="project" value="UniProtKB-KW"/>
</dbReference>
<dbReference type="EMBL" id="JSAQ01000001">
    <property type="protein sequence ID" value="KGO05937.1"/>
    <property type="molecule type" value="Genomic_DNA"/>
</dbReference>